<sequence length="44" mass="4663">MVSVVMDNLIQLLVVGCSVETIALSLSHQTSPTAATLPINRILI</sequence>
<evidence type="ECO:0000313" key="1">
    <source>
        <dbReference type="EMBL" id="SPC95077.1"/>
    </source>
</evidence>
<organism evidence="1">
    <name type="scientific">Fagus sylvatica</name>
    <name type="common">Beechnut</name>
    <dbReference type="NCBI Taxonomy" id="28930"/>
    <lineage>
        <taxon>Eukaryota</taxon>
        <taxon>Viridiplantae</taxon>
        <taxon>Streptophyta</taxon>
        <taxon>Embryophyta</taxon>
        <taxon>Tracheophyta</taxon>
        <taxon>Spermatophyta</taxon>
        <taxon>Magnoliopsida</taxon>
        <taxon>eudicotyledons</taxon>
        <taxon>Gunneridae</taxon>
        <taxon>Pentapetalae</taxon>
        <taxon>rosids</taxon>
        <taxon>fabids</taxon>
        <taxon>Fagales</taxon>
        <taxon>Fagaceae</taxon>
        <taxon>Fagus</taxon>
    </lineage>
</organism>
<name>A0A2N9FWS8_FAGSY</name>
<gene>
    <name evidence="1" type="ORF">FSB_LOCUS22959</name>
</gene>
<reference evidence="1" key="1">
    <citation type="submission" date="2018-02" db="EMBL/GenBank/DDBJ databases">
        <authorList>
            <person name="Cohen D.B."/>
            <person name="Kent A.D."/>
        </authorList>
    </citation>
    <scope>NUCLEOTIDE SEQUENCE</scope>
</reference>
<dbReference type="EMBL" id="OIVN01001536">
    <property type="protein sequence ID" value="SPC95077.1"/>
    <property type="molecule type" value="Genomic_DNA"/>
</dbReference>
<dbReference type="AlphaFoldDB" id="A0A2N9FWS8"/>
<protein>
    <submittedName>
        <fullName evidence="1">Uncharacterized protein</fullName>
    </submittedName>
</protein>
<accession>A0A2N9FWS8</accession>
<proteinExistence type="predicted"/>